<gene>
    <name evidence="1" type="ORF">HPHPH42_1385</name>
</gene>
<evidence type="ECO:0000313" key="1">
    <source>
        <dbReference type="EMBL" id="EJB61002.1"/>
    </source>
</evidence>
<reference evidence="1 2" key="1">
    <citation type="submission" date="2012-04" db="EMBL/GenBank/DDBJ databases">
        <title>Genome sequence of Helicobacter pylori Hp H-42.</title>
        <authorList>
            <person name="Blanchard T.G."/>
            <person name="Czinn S.J."/>
            <person name="McCracken C."/>
            <person name="Abolude K."/>
            <person name="Maroo A."/>
            <person name="Santana-Cruz I."/>
            <person name="Tallon L.J."/>
            <person name="Ficke F.W.F."/>
        </authorList>
    </citation>
    <scope>NUCLEOTIDE SEQUENCE [LARGE SCALE GENOMIC DNA]</scope>
    <source>
        <strain evidence="1 2">Hp H-42</strain>
    </source>
</reference>
<dbReference type="AlphaFoldDB" id="A0AB33XG02"/>
<dbReference type="EMBL" id="AKON01000015">
    <property type="protein sequence ID" value="EJB61002.1"/>
    <property type="molecule type" value="Genomic_DNA"/>
</dbReference>
<dbReference type="Proteomes" id="UP000005514">
    <property type="component" value="Unassembled WGS sequence"/>
</dbReference>
<protein>
    <submittedName>
        <fullName evidence="1">Uncharacterized protein</fullName>
    </submittedName>
</protein>
<comment type="caution">
    <text evidence="1">The sequence shown here is derived from an EMBL/GenBank/DDBJ whole genome shotgun (WGS) entry which is preliminary data.</text>
</comment>
<accession>A0AB33XG02</accession>
<organism evidence="1 2">
    <name type="scientific">Helicobacter pylori Hp H-42</name>
    <dbReference type="NCBI Taxonomy" id="992047"/>
    <lineage>
        <taxon>Bacteria</taxon>
        <taxon>Pseudomonadati</taxon>
        <taxon>Campylobacterota</taxon>
        <taxon>Epsilonproteobacteria</taxon>
        <taxon>Campylobacterales</taxon>
        <taxon>Helicobacteraceae</taxon>
        <taxon>Helicobacter</taxon>
    </lineage>
</organism>
<evidence type="ECO:0000313" key="2">
    <source>
        <dbReference type="Proteomes" id="UP000005514"/>
    </source>
</evidence>
<name>A0AB33XG02_HELPX</name>
<sequence length="38" mass="4411">MNFLKLDFTLMLSKIHSIMRLKNLKSLKEFSNGGIQTL</sequence>
<proteinExistence type="predicted"/>